<keyword evidence="5" id="KW-0274">FAD</keyword>
<sequence length="270" mass="30296">MVPMPFRITRVIREIPGVYTWHLKPLDGKPFHYRPGQFNMVYQFGVGEIPVSISGDSREPDTLVHTIRAVGPVTNAMQELHAGAVVGIRGPFGRPWPIDEVVGSDIVFVTSTIGLAPLRGLIYEVLHRRQDFGKVIICYGTRGVDDIMYEQDLHRWRARFDTNVHLTVHSAPSGYRGRVGSVNAAIRAARPDWSATTAFVCRSEALTRQAVDTLGELGVTKDRVWVTLERNMQCAIGLCGHCQIGTTFVCKDGPVYRYDQIEHLYSVREF</sequence>
<dbReference type="PRINTS" id="PR00371">
    <property type="entry name" value="FPNCR"/>
</dbReference>
<dbReference type="OrthoDB" id="9806195at2"/>
<dbReference type="InterPro" id="IPR050353">
    <property type="entry name" value="PyrK_electron_transfer"/>
</dbReference>
<reference evidence="12 13" key="1">
    <citation type="journal article" date="2018" name="Arch. Microbiol.">
        <title>New insights into the metabolic potential of the phototrophic purple bacterium Rhodopila globiformis DSM 161(T) from its draft genome sequence and evidence for a vanadium-dependent nitrogenase.</title>
        <authorList>
            <person name="Imhoff J.F."/>
            <person name="Rahn T."/>
            <person name="Kunzel S."/>
            <person name="Neulinger S.C."/>
        </authorList>
    </citation>
    <scope>NUCLEOTIDE SEQUENCE [LARGE SCALE GENOMIC DNA]</scope>
    <source>
        <strain evidence="12 13">DSM 161</strain>
    </source>
</reference>
<keyword evidence="6" id="KW-0249">Electron transport</keyword>
<comment type="cofactor">
    <cofactor evidence="10">
        <name>[2Fe-2S] cluster</name>
        <dbReference type="ChEBI" id="CHEBI:190135"/>
    </cofactor>
    <text evidence="10">Binds 1 [2Fe-2S] cluster per subunit.</text>
</comment>
<evidence type="ECO:0000256" key="4">
    <source>
        <dbReference type="ARBA" id="ARBA00022723"/>
    </source>
</evidence>
<dbReference type="InterPro" id="IPR037117">
    <property type="entry name" value="Dihydroorotate_DH_ele_sf"/>
</dbReference>
<dbReference type="PANTHER" id="PTHR43513">
    <property type="entry name" value="DIHYDROOROTATE DEHYDROGENASE B (NAD(+)), ELECTRON TRANSFER SUBUNIT"/>
    <property type="match status" value="1"/>
</dbReference>
<keyword evidence="8 10" id="KW-0411">Iron-sulfur</keyword>
<dbReference type="Pfam" id="PF00175">
    <property type="entry name" value="NAD_binding_1"/>
    <property type="match status" value="1"/>
</dbReference>
<evidence type="ECO:0000256" key="3">
    <source>
        <dbReference type="ARBA" id="ARBA00022714"/>
    </source>
</evidence>
<feature type="binding site" evidence="10">
    <location>
        <position position="239"/>
    </location>
    <ligand>
        <name>[2Fe-2S] cluster</name>
        <dbReference type="ChEBI" id="CHEBI:190135"/>
    </ligand>
</feature>
<evidence type="ECO:0000256" key="10">
    <source>
        <dbReference type="PIRSR" id="PIRSR006816-2"/>
    </source>
</evidence>
<evidence type="ECO:0000256" key="8">
    <source>
        <dbReference type="ARBA" id="ARBA00023014"/>
    </source>
</evidence>
<organism evidence="12 13">
    <name type="scientific">Rhodopila globiformis</name>
    <name type="common">Rhodopseudomonas globiformis</name>
    <dbReference type="NCBI Taxonomy" id="1071"/>
    <lineage>
        <taxon>Bacteria</taxon>
        <taxon>Pseudomonadati</taxon>
        <taxon>Pseudomonadota</taxon>
        <taxon>Alphaproteobacteria</taxon>
        <taxon>Acetobacterales</taxon>
        <taxon>Acetobacteraceae</taxon>
        <taxon>Rhodopila</taxon>
    </lineage>
</organism>
<keyword evidence="13" id="KW-1185">Reference proteome</keyword>
<feature type="binding site" evidence="10">
    <location>
        <position position="242"/>
    </location>
    <ligand>
        <name>[2Fe-2S] cluster</name>
        <dbReference type="ChEBI" id="CHEBI:190135"/>
    </ligand>
</feature>
<dbReference type="Gene3D" id="2.10.240.10">
    <property type="entry name" value="Dihydroorotate dehydrogenase, electron transfer subunit"/>
    <property type="match status" value="1"/>
</dbReference>
<evidence type="ECO:0000313" key="13">
    <source>
        <dbReference type="Proteomes" id="UP000239724"/>
    </source>
</evidence>
<feature type="binding site" evidence="10">
    <location>
        <position position="250"/>
    </location>
    <ligand>
        <name>[2Fe-2S] cluster</name>
        <dbReference type="ChEBI" id="CHEBI:190135"/>
    </ligand>
</feature>
<evidence type="ECO:0000256" key="5">
    <source>
        <dbReference type="ARBA" id="ARBA00022827"/>
    </source>
</evidence>
<dbReference type="GO" id="GO:0050660">
    <property type="term" value="F:flavin adenine dinucleotide binding"/>
    <property type="evidence" value="ECO:0007669"/>
    <property type="project" value="InterPro"/>
</dbReference>
<dbReference type="EMBL" id="NHRY01000250">
    <property type="protein sequence ID" value="PPQ28064.1"/>
    <property type="molecule type" value="Genomic_DNA"/>
</dbReference>
<evidence type="ECO:0000256" key="9">
    <source>
        <dbReference type="ARBA" id="ARBA00034078"/>
    </source>
</evidence>
<evidence type="ECO:0000259" key="11">
    <source>
        <dbReference type="PROSITE" id="PS51384"/>
    </source>
</evidence>
<dbReference type="InterPro" id="IPR001433">
    <property type="entry name" value="OxRdtase_FAD/NAD-bd"/>
</dbReference>
<accession>A0A2S6N0B9</accession>
<evidence type="ECO:0000256" key="7">
    <source>
        <dbReference type="ARBA" id="ARBA00023004"/>
    </source>
</evidence>
<proteinExistence type="predicted"/>
<dbReference type="InterPro" id="IPR001709">
    <property type="entry name" value="Flavoprot_Pyr_Nucl_cyt_Rdtase"/>
</dbReference>
<dbReference type="SUPFAM" id="SSF52343">
    <property type="entry name" value="Ferredoxin reductase-like, C-terminal NADP-linked domain"/>
    <property type="match status" value="1"/>
</dbReference>
<dbReference type="PROSITE" id="PS51384">
    <property type="entry name" value="FAD_FR"/>
    <property type="match status" value="1"/>
</dbReference>
<dbReference type="AlphaFoldDB" id="A0A2S6N0B9"/>
<dbReference type="PIRSF" id="PIRSF006816">
    <property type="entry name" value="Cyc3_hyd_g"/>
    <property type="match status" value="1"/>
</dbReference>
<feature type="binding site" evidence="10">
    <location>
        <position position="234"/>
    </location>
    <ligand>
        <name>[2Fe-2S] cluster</name>
        <dbReference type="ChEBI" id="CHEBI:190135"/>
    </ligand>
</feature>
<keyword evidence="3 10" id="KW-0001">2Fe-2S</keyword>
<comment type="caution">
    <text evidence="12">The sequence shown here is derived from an EMBL/GenBank/DDBJ whole genome shotgun (WGS) entry which is preliminary data.</text>
</comment>
<dbReference type="GO" id="GO:0016491">
    <property type="term" value="F:oxidoreductase activity"/>
    <property type="evidence" value="ECO:0007669"/>
    <property type="project" value="InterPro"/>
</dbReference>
<protein>
    <recommendedName>
        <fullName evidence="11">FAD-binding FR-type domain-containing protein</fullName>
    </recommendedName>
</protein>
<comment type="cofactor">
    <cofactor evidence="9">
        <name>[2Fe-2S] cluster</name>
        <dbReference type="ChEBI" id="CHEBI:190135"/>
    </cofactor>
</comment>
<evidence type="ECO:0000256" key="2">
    <source>
        <dbReference type="ARBA" id="ARBA00022630"/>
    </source>
</evidence>
<dbReference type="InterPro" id="IPR019480">
    <property type="entry name" value="Dihydroorotate_DH_Fe-S-bd"/>
</dbReference>
<keyword evidence="7 10" id="KW-0408">Iron</keyword>
<dbReference type="SUPFAM" id="SSF63380">
    <property type="entry name" value="Riboflavin synthase domain-like"/>
    <property type="match status" value="1"/>
</dbReference>
<dbReference type="InterPro" id="IPR039261">
    <property type="entry name" value="FNR_nucleotide-bd"/>
</dbReference>
<dbReference type="InterPro" id="IPR012165">
    <property type="entry name" value="Cyt_c3_hydrogenase_gsu"/>
</dbReference>
<dbReference type="InterPro" id="IPR017927">
    <property type="entry name" value="FAD-bd_FR_type"/>
</dbReference>
<dbReference type="Pfam" id="PF10418">
    <property type="entry name" value="DHODB_Fe-S_bind"/>
    <property type="match status" value="1"/>
</dbReference>
<dbReference type="InterPro" id="IPR017938">
    <property type="entry name" value="Riboflavin_synthase-like_b-brl"/>
</dbReference>
<gene>
    <name evidence="12" type="ORF">CCS01_25400</name>
</gene>
<keyword evidence="2" id="KW-0285">Flavoprotein</keyword>
<evidence type="ECO:0000313" key="12">
    <source>
        <dbReference type="EMBL" id="PPQ28064.1"/>
    </source>
</evidence>
<dbReference type="GO" id="GO:0046872">
    <property type="term" value="F:metal ion binding"/>
    <property type="evidence" value="ECO:0007669"/>
    <property type="project" value="UniProtKB-KW"/>
</dbReference>
<dbReference type="Gene3D" id="2.40.30.10">
    <property type="entry name" value="Translation factors"/>
    <property type="match status" value="1"/>
</dbReference>
<keyword evidence="1" id="KW-0813">Transport</keyword>
<dbReference type="GO" id="GO:0051537">
    <property type="term" value="F:2 iron, 2 sulfur cluster binding"/>
    <property type="evidence" value="ECO:0007669"/>
    <property type="project" value="UniProtKB-KW"/>
</dbReference>
<feature type="domain" description="FAD-binding FR-type" evidence="11">
    <location>
        <begin position="1"/>
        <end position="98"/>
    </location>
</feature>
<dbReference type="CDD" id="cd06221">
    <property type="entry name" value="sulfite_reductase_like"/>
    <property type="match status" value="1"/>
</dbReference>
<dbReference type="Gene3D" id="3.40.50.80">
    <property type="entry name" value="Nucleotide-binding domain of ferredoxin-NADP reductase (FNR) module"/>
    <property type="match status" value="1"/>
</dbReference>
<keyword evidence="4 10" id="KW-0479">Metal-binding</keyword>
<name>A0A2S6N0B9_RHOGL</name>
<dbReference type="GO" id="GO:0006221">
    <property type="term" value="P:pyrimidine nucleotide biosynthetic process"/>
    <property type="evidence" value="ECO:0007669"/>
    <property type="project" value="InterPro"/>
</dbReference>
<evidence type="ECO:0000256" key="6">
    <source>
        <dbReference type="ARBA" id="ARBA00022982"/>
    </source>
</evidence>
<dbReference type="Proteomes" id="UP000239724">
    <property type="component" value="Unassembled WGS sequence"/>
</dbReference>
<evidence type="ECO:0000256" key="1">
    <source>
        <dbReference type="ARBA" id="ARBA00022448"/>
    </source>
</evidence>
<dbReference type="PANTHER" id="PTHR43513:SF1">
    <property type="entry name" value="ANAEROBIC SULFITE REDUCTASE SUBUNIT B"/>
    <property type="match status" value="1"/>
</dbReference>